<evidence type="ECO:0000256" key="1">
    <source>
        <dbReference type="ARBA" id="ARBA00022630"/>
    </source>
</evidence>
<accession>A0A2V5IV82</accession>
<keyword evidence="9" id="KW-1185">Reference proteome</keyword>
<proteinExistence type="inferred from homology"/>
<dbReference type="SUPFAM" id="SSF51679">
    <property type="entry name" value="Bacterial luciferase-like"/>
    <property type="match status" value="1"/>
</dbReference>
<dbReference type="EMBL" id="QJVC01000013">
    <property type="protein sequence ID" value="PYI38014.1"/>
    <property type="molecule type" value="Genomic_DNA"/>
</dbReference>
<dbReference type="OrthoDB" id="4926927at2"/>
<dbReference type="RefSeq" id="WP_110485643.1">
    <property type="nucleotide sequence ID" value="NZ_QJVC01000013.1"/>
</dbReference>
<dbReference type="Gene3D" id="3.20.20.30">
    <property type="entry name" value="Luciferase-like domain"/>
    <property type="match status" value="1"/>
</dbReference>
<reference evidence="8 9" key="1">
    <citation type="submission" date="2018-05" db="EMBL/GenBank/DDBJ databases">
        <title>Genetic diversity of glacier-inhabiting Cryobacterium bacteria in China and description of Cryobacterium mengkeensis sp. nov. and Arthrobacter glacialis sp. nov.</title>
        <authorList>
            <person name="Liu Q."/>
            <person name="Xin Y.-H."/>
        </authorList>
    </citation>
    <scope>NUCLEOTIDE SEQUENCE [LARGE SCALE GENOMIC DNA]</scope>
    <source>
        <strain evidence="8 9">B7</strain>
    </source>
</reference>
<keyword evidence="2 6" id="KW-0288">FMN</keyword>
<keyword evidence="1 6" id="KW-0285">Flavoprotein</keyword>
<evidence type="ECO:0000256" key="4">
    <source>
        <dbReference type="ARBA" id="ARBA00023033"/>
    </source>
</evidence>
<comment type="caution">
    <text evidence="8">The sequence shown here is derived from an EMBL/GenBank/DDBJ whole genome shotgun (WGS) entry which is preliminary data.</text>
</comment>
<evidence type="ECO:0000313" key="9">
    <source>
        <dbReference type="Proteomes" id="UP000247980"/>
    </source>
</evidence>
<evidence type="ECO:0000256" key="2">
    <source>
        <dbReference type="ARBA" id="ARBA00022643"/>
    </source>
</evidence>
<sequence length="399" mass="42877">MSNLDTSHPAFTPTGQLHFGVNVLGPAAELSFDELRTIAQTAERGLFSLLTLDERYWLRSDPGTVAATDPAGSNDVTTLLSALTAVTSHIGVVVAAAPDYDEPGDLTARIASLDQLSGGRAAWHILADGAVYGESPLEQDAGEPSGRHALIAATQRAWSTPQETEPPGPVETLGAFERDGQLYSVGLGALRQPVTRRGPVVMHDAGSPHDSATAAAYAEVILTPPASLEEALAVRRTLSASIQAAGRSADHVRILQAATFILAPTHEEAVEKELWMREQLPESVLDAKAFVGSYRAVAEQLLDFSRTGAVDGFMVMPWLFEDELTGIVNHLIPELQRRGAYPLDYTASTLRGHLALPQRLPGTATDARHTLPVIEVGELEDVRLDLDLRMELIVQKLQL</sequence>
<evidence type="ECO:0000256" key="3">
    <source>
        <dbReference type="ARBA" id="ARBA00023002"/>
    </source>
</evidence>
<dbReference type="Pfam" id="PF00296">
    <property type="entry name" value="Bac_luciferase"/>
    <property type="match status" value="1"/>
</dbReference>
<feature type="domain" description="Luciferase-like" evidence="7">
    <location>
        <begin position="28"/>
        <end position="273"/>
    </location>
</feature>
<protein>
    <recommendedName>
        <fullName evidence="7">Luciferase-like domain-containing protein</fullName>
    </recommendedName>
</protein>
<comment type="similarity">
    <text evidence="5">Belongs to the NtaA/SnaA/DszA monooxygenase family.</text>
</comment>
<dbReference type="PIRSF" id="PIRSF000337">
    <property type="entry name" value="NTA_MOA"/>
    <property type="match status" value="1"/>
</dbReference>
<evidence type="ECO:0000313" key="8">
    <source>
        <dbReference type="EMBL" id="PYI38014.1"/>
    </source>
</evidence>
<evidence type="ECO:0000256" key="6">
    <source>
        <dbReference type="PIRSR" id="PIRSR000337-1"/>
    </source>
</evidence>
<dbReference type="GO" id="GO:0016705">
    <property type="term" value="F:oxidoreductase activity, acting on paired donors, with incorporation or reduction of molecular oxygen"/>
    <property type="evidence" value="ECO:0007669"/>
    <property type="project" value="InterPro"/>
</dbReference>
<keyword evidence="4" id="KW-0503">Monooxygenase</keyword>
<dbReference type="PANTHER" id="PTHR30011">
    <property type="entry name" value="ALKANESULFONATE MONOOXYGENASE-RELATED"/>
    <property type="match status" value="1"/>
</dbReference>
<dbReference type="AlphaFoldDB" id="A0A2V5IV82"/>
<name>A0A2V5IV82_9MICC</name>
<keyword evidence="3" id="KW-0560">Oxidoreductase</keyword>
<gene>
    <name evidence="8" type="ORF">CVS30_12380</name>
</gene>
<dbReference type="InterPro" id="IPR011251">
    <property type="entry name" value="Luciferase-like_dom"/>
</dbReference>
<evidence type="ECO:0000256" key="5">
    <source>
        <dbReference type="ARBA" id="ARBA00033748"/>
    </source>
</evidence>
<dbReference type="InterPro" id="IPR051260">
    <property type="entry name" value="Diverse_substr_monoxygenases"/>
</dbReference>
<feature type="binding site" evidence="6">
    <location>
        <position position="207"/>
    </location>
    <ligand>
        <name>FMN</name>
        <dbReference type="ChEBI" id="CHEBI:58210"/>
    </ligand>
</feature>
<organism evidence="8 9">
    <name type="scientific">Arthrobacter psychrolactophilus</name>
    <dbReference type="NCBI Taxonomy" id="92442"/>
    <lineage>
        <taxon>Bacteria</taxon>
        <taxon>Bacillati</taxon>
        <taxon>Actinomycetota</taxon>
        <taxon>Actinomycetes</taxon>
        <taxon>Micrococcales</taxon>
        <taxon>Micrococcaceae</taxon>
        <taxon>Arthrobacter</taxon>
    </lineage>
</organism>
<dbReference type="PANTHER" id="PTHR30011:SF16">
    <property type="entry name" value="C2H2 FINGER DOMAIN TRANSCRIPTION FACTOR (EUROFUNG)-RELATED"/>
    <property type="match status" value="1"/>
</dbReference>
<dbReference type="InterPro" id="IPR016215">
    <property type="entry name" value="NTA_MOA"/>
</dbReference>
<dbReference type="InterPro" id="IPR036661">
    <property type="entry name" value="Luciferase-like_sf"/>
</dbReference>
<dbReference type="GO" id="GO:0004497">
    <property type="term" value="F:monooxygenase activity"/>
    <property type="evidence" value="ECO:0007669"/>
    <property type="project" value="UniProtKB-KW"/>
</dbReference>
<dbReference type="Proteomes" id="UP000247980">
    <property type="component" value="Unassembled WGS sequence"/>
</dbReference>
<evidence type="ECO:0000259" key="7">
    <source>
        <dbReference type="Pfam" id="PF00296"/>
    </source>
</evidence>